<dbReference type="SUPFAM" id="SSF49899">
    <property type="entry name" value="Concanavalin A-like lectins/glucanases"/>
    <property type="match status" value="1"/>
</dbReference>
<comment type="caution">
    <text evidence="4">The sequence shown here is derived from an EMBL/GenBank/DDBJ whole genome shotgun (WGS) entry which is preliminary data.</text>
</comment>
<dbReference type="AlphaFoldDB" id="A0A8T0LBM2"/>
<dbReference type="EMBL" id="JABFOF010000001">
    <property type="protein sequence ID" value="KAG2409374.1"/>
    <property type="molecule type" value="Genomic_DNA"/>
</dbReference>
<dbReference type="InterPro" id="IPR001220">
    <property type="entry name" value="Legume_lectin_dom"/>
</dbReference>
<accession>A0A8T0LBM2</accession>
<comment type="similarity">
    <text evidence="1">Belongs to the leguminous lectin family.</text>
</comment>
<dbReference type="InterPro" id="IPR013320">
    <property type="entry name" value="ConA-like_dom_sf"/>
</dbReference>
<evidence type="ECO:0000313" key="5">
    <source>
        <dbReference type="Proteomes" id="UP000743370"/>
    </source>
</evidence>
<dbReference type="Gene3D" id="2.60.120.200">
    <property type="match status" value="1"/>
</dbReference>
<reference evidence="4 5" key="1">
    <citation type="submission" date="2020-05" db="EMBL/GenBank/DDBJ databases">
        <title>Vigna angularis (adzuki bean) Var. LongXiaoDou No. 4 denovo assembly.</title>
        <authorList>
            <person name="Xiang H."/>
        </authorList>
    </citation>
    <scope>NUCLEOTIDE SEQUENCE [LARGE SCALE GENOMIC DNA]</scope>
    <source>
        <tissue evidence="4">Leaf</tissue>
    </source>
</reference>
<sequence>MISFCFVLLVNNVKSDSLSFSFSKFEPGIQFDIGFLGDARVVDGAIQLTRRDGGSYDNPIIRKHSVDRAVYIPPVRLWDKTTGTLANFGTLFTFVVDSAGSQIHTDGLSFFISPFDHFVETAAFADMCIAALQKAQSNRLMRPEMSMVVPDTWVFN</sequence>
<evidence type="ECO:0000256" key="1">
    <source>
        <dbReference type="ARBA" id="ARBA00007606"/>
    </source>
</evidence>
<protein>
    <submittedName>
        <fullName evidence="4">Lectin Lectin beta chain Lectin alpha chain</fullName>
    </submittedName>
</protein>
<evidence type="ECO:0000313" key="4">
    <source>
        <dbReference type="EMBL" id="KAG2409374.1"/>
    </source>
</evidence>
<evidence type="ECO:0000259" key="3">
    <source>
        <dbReference type="Pfam" id="PF00139"/>
    </source>
</evidence>
<dbReference type="Pfam" id="PF00139">
    <property type="entry name" value="Lectin_legB"/>
    <property type="match status" value="1"/>
</dbReference>
<keyword evidence="2" id="KW-0430">Lectin</keyword>
<evidence type="ECO:0000256" key="2">
    <source>
        <dbReference type="ARBA" id="ARBA00022734"/>
    </source>
</evidence>
<dbReference type="InterPro" id="IPR050258">
    <property type="entry name" value="Leguminous_Lectin"/>
</dbReference>
<gene>
    <name evidence="4" type="ORF">HKW66_Vig0000390</name>
</gene>
<name>A0A8T0LBM2_PHAAN</name>
<dbReference type="Proteomes" id="UP000743370">
    <property type="component" value="Unassembled WGS sequence"/>
</dbReference>
<dbReference type="PANTHER" id="PTHR32401:SF47">
    <property type="entry name" value="LEGUME LECTIN DOMAIN-CONTAINING PROTEIN"/>
    <property type="match status" value="1"/>
</dbReference>
<dbReference type="PANTHER" id="PTHR32401">
    <property type="entry name" value="CONCANAVALIN A-LIKE LECTIN FAMILY PROTEIN"/>
    <property type="match status" value="1"/>
</dbReference>
<proteinExistence type="inferred from homology"/>
<feature type="domain" description="Legume lectin" evidence="3">
    <location>
        <begin position="17"/>
        <end position="130"/>
    </location>
</feature>
<dbReference type="GO" id="GO:0030246">
    <property type="term" value="F:carbohydrate binding"/>
    <property type="evidence" value="ECO:0007669"/>
    <property type="project" value="UniProtKB-KW"/>
</dbReference>
<organism evidence="4 5">
    <name type="scientific">Phaseolus angularis</name>
    <name type="common">Azuki bean</name>
    <name type="synonym">Vigna angularis</name>
    <dbReference type="NCBI Taxonomy" id="3914"/>
    <lineage>
        <taxon>Eukaryota</taxon>
        <taxon>Viridiplantae</taxon>
        <taxon>Streptophyta</taxon>
        <taxon>Embryophyta</taxon>
        <taxon>Tracheophyta</taxon>
        <taxon>Spermatophyta</taxon>
        <taxon>Magnoliopsida</taxon>
        <taxon>eudicotyledons</taxon>
        <taxon>Gunneridae</taxon>
        <taxon>Pentapetalae</taxon>
        <taxon>rosids</taxon>
        <taxon>fabids</taxon>
        <taxon>Fabales</taxon>
        <taxon>Fabaceae</taxon>
        <taxon>Papilionoideae</taxon>
        <taxon>50 kb inversion clade</taxon>
        <taxon>NPAAA clade</taxon>
        <taxon>indigoferoid/millettioid clade</taxon>
        <taxon>Phaseoleae</taxon>
        <taxon>Vigna</taxon>
    </lineage>
</organism>